<proteinExistence type="predicted"/>
<accession>A0ABN8RUH4</accession>
<evidence type="ECO:0000256" key="1">
    <source>
        <dbReference type="SAM" id="MobiDB-lite"/>
    </source>
</evidence>
<dbReference type="Proteomes" id="UP001159427">
    <property type="component" value="Unassembled WGS sequence"/>
</dbReference>
<feature type="region of interest" description="Disordered" evidence="1">
    <location>
        <begin position="110"/>
        <end position="131"/>
    </location>
</feature>
<keyword evidence="3" id="KW-1185">Reference proteome</keyword>
<name>A0ABN8RUH4_9CNID</name>
<comment type="caution">
    <text evidence="2">The sequence shown here is derived from an EMBL/GenBank/DDBJ whole genome shotgun (WGS) entry which is preliminary data.</text>
</comment>
<evidence type="ECO:0000313" key="2">
    <source>
        <dbReference type="EMBL" id="CAH3182997.1"/>
    </source>
</evidence>
<gene>
    <name evidence="2" type="ORF">PEVE_00014618</name>
</gene>
<dbReference type="EMBL" id="CALNXI010002101">
    <property type="protein sequence ID" value="CAH3182997.1"/>
    <property type="molecule type" value="Genomic_DNA"/>
</dbReference>
<evidence type="ECO:0000313" key="3">
    <source>
        <dbReference type="Proteomes" id="UP001159427"/>
    </source>
</evidence>
<reference evidence="2 3" key="1">
    <citation type="submission" date="2022-05" db="EMBL/GenBank/DDBJ databases">
        <authorList>
            <consortium name="Genoscope - CEA"/>
            <person name="William W."/>
        </authorList>
    </citation>
    <scope>NUCLEOTIDE SEQUENCE [LARGE SCALE GENOMIC DNA]</scope>
</reference>
<sequence>MGEQYEESNNQKKDVLGPARSWRQICIMTIAAMEPVQSEPGNPAPDYSQIYTLLSRVMREQPPPDLTPLDASVILDLLNDLERRLAGHDISSQVQFVVNKSKEIMATAAGTTGQGNSDAGSSSGRPKSQLFSLNPLNVPVQLLNLKKPTLVNTASKAAPETTKEQN</sequence>
<organism evidence="2 3">
    <name type="scientific">Porites evermanni</name>
    <dbReference type="NCBI Taxonomy" id="104178"/>
    <lineage>
        <taxon>Eukaryota</taxon>
        <taxon>Metazoa</taxon>
        <taxon>Cnidaria</taxon>
        <taxon>Anthozoa</taxon>
        <taxon>Hexacorallia</taxon>
        <taxon>Scleractinia</taxon>
        <taxon>Fungiina</taxon>
        <taxon>Poritidae</taxon>
        <taxon>Porites</taxon>
    </lineage>
</organism>
<dbReference type="PANTHER" id="PTHR15132:SF1">
    <property type="entry name" value="SNRNA-ACTIVATING PROTEIN COMPLEX SUBUNIT 2"/>
    <property type="match status" value="1"/>
</dbReference>
<dbReference type="InterPro" id="IPR021281">
    <property type="entry name" value="SNAPC2"/>
</dbReference>
<protein>
    <submittedName>
        <fullName evidence="2">Uncharacterized protein</fullName>
    </submittedName>
</protein>
<dbReference type="PANTHER" id="PTHR15132">
    <property type="entry name" value="SNRNA-ACTIVATING PROTEIN COMPLEX SUBUNIT 2"/>
    <property type="match status" value="1"/>
</dbReference>